<reference evidence="3" key="2">
    <citation type="journal article" date="2024" name="Plant">
        <title>Genomic evolution and insights into agronomic trait innovations of Sesamum species.</title>
        <authorList>
            <person name="Miao H."/>
            <person name="Wang L."/>
            <person name="Qu L."/>
            <person name="Liu H."/>
            <person name="Sun Y."/>
            <person name="Le M."/>
            <person name="Wang Q."/>
            <person name="Wei S."/>
            <person name="Zheng Y."/>
            <person name="Lin W."/>
            <person name="Duan Y."/>
            <person name="Cao H."/>
            <person name="Xiong S."/>
            <person name="Wang X."/>
            <person name="Wei L."/>
            <person name="Li C."/>
            <person name="Ma Q."/>
            <person name="Ju M."/>
            <person name="Zhao R."/>
            <person name="Li G."/>
            <person name="Mu C."/>
            <person name="Tian Q."/>
            <person name="Mei H."/>
            <person name="Zhang T."/>
            <person name="Gao T."/>
            <person name="Zhang H."/>
        </authorList>
    </citation>
    <scope>NUCLEOTIDE SEQUENCE</scope>
    <source>
        <strain evidence="3">K16</strain>
    </source>
</reference>
<feature type="compositionally biased region" description="Polar residues" evidence="1">
    <location>
        <begin position="934"/>
        <end position="954"/>
    </location>
</feature>
<dbReference type="GO" id="GO:0043622">
    <property type="term" value="P:cortical microtubule organization"/>
    <property type="evidence" value="ECO:0007669"/>
    <property type="project" value="TreeGrafter"/>
</dbReference>
<feature type="region of interest" description="Disordered" evidence="1">
    <location>
        <begin position="927"/>
        <end position="963"/>
    </location>
</feature>
<keyword evidence="2" id="KW-0472">Membrane</keyword>
<dbReference type="AlphaFoldDB" id="A0AAE1WUQ3"/>
<feature type="compositionally biased region" description="Low complexity" evidence="1">
    <location>
        <begin position="243"/>
        <end position="265"/>
    </location>
</feature>
<feature type="compositionally biased region" description="Low complexity" evidence="1">
    <location>
        <begin position="786"/>
        <end position="795"/>
    </location>
</feature>
<evidence type="ECO:0000256" key="2">
    <source>
        <dbReference type="SAM" id="Phobius"/>
    </source>
</evidence>
<feature type="region of interest" description="Disordered" evidence="1">
    <location>
        <begin position="147"/>
        <end position="397"/>
    </location>
</feature>
<evidence type="ECO:0000256" key="1">
    <source>
        <dbReference type="SAM" id="MobiDB-lite"/>
    </source>
</evidence>
<feature type="compositionally biased region" description="Low complexity" evidence="1">
    <location>
        <begin position="376"/>
        <end position="385"/>
    </location>
</feature>
<feature type="compositionally biased region" description="Polar residues" evidence="1">
    <location>
        <begin position="386"/>
        <end position="397"/>
    </location>
</feature>
<accession>A0AAE1WUQ3</accession>
<keyword evidence="4" id="KW-1185">Reference proteome</keyword>
<gene>
    <name evidence="3" type="ORF">Sango_1069000</name>
</gene>
<organism evidence="3 4">
    <name type="scientific">Sesamum angolense</name>
    <dbReference type="NCBI Taxonomy" id="2727404"/>
    <lineage>
        <taxon>Eukaryota</taxon>
        <taxon>Viridiplantae</taxon>
        <taxon>Streptophyta</taxon>
        <taxon>Embryophyta</taxon>
        <taxon>Tracheophyta</taxon>
        <taxon>Spermatophyta</taxon>
        <taxon>Magnoliopsida</taxon>
        <taxon>eudicotyledons</taxon>
        <taxon>Gunneridae</taxon>
        <taxon>Pentapetalae</taxon>
        <taxon>asterids</taxon>
        <taxon>lamiids</taxon>
        <taxon>Lamiales</taxon>
        <taxon>Pedaliaceae</taxon>
        <taxon>Sesamum</taxon>
    </lineage>
</organism>
<dbReference type="Proteomes" id="UP001289374">
    <property type="component" value="Unassembled WGS sequence"/>
</dbReference>
<evidence type="ECO:0000313" key="3">
    <source>
        <dbReference type="EMBL" id="KAK4399629.1"/>
    </source>
</evidence>
<feature type="compositionally biased region" description="Polar residues" evidence="1">
    <location>
        <begin position="271"/>
        <end position="281"/>
    </location>
</feature>
<feature type="compositionally biased region" description="Polar residues" evidence="1">
    <location>
        <begin position="332"/>
        <end position="343"/>
    </location>
</feature>
<feature type="transmembrane region" description="Helical" evidence="2">
    <location>
        <begin position="1110"/>
        <end position="1131"/>
    </location>
</feature>
<sequence length="1140" mass="122967">MWFLSSGRGLSDFGVSLMCQVLVEEGGYSIPGFSEMPTSPAMRISPGRELRAENHKRGRSLESRILYQENEDDLALFNEVQNKERENFLLQSTDNFDDIFPTKLSCFSDYKLGSSIPARGESRDLLNEEGDKSDYDWLITPPETPLFASLDDEAAPGNLAPRGRPRSQPVSISRSPTMEKGYRSGRGSASPHRLSPSPGSSNSTSQSRSRPFSATHSSPPPTLRHPSPSRRLSTPPSKPIPVPRSSTPTPKRTTTGSAGTTAPSRVRGTSPVKTSRGNSASPKIRAWQSDIPGFSSEAPPNLRTSLADRPASYVRGSSPASRNGSRYGRKSMSPTASRCVSSSHSHEGDPFSSHRKGSVASSGDDDVDSLQLTPVSSSDLSASRSTAPYPSNSTMSFSKKPVKILSSSAPKRSFDLVRQMDRKAPQNMFRPLLSSVPSSAFYVGKASASHHSLTSRNSSVTNSSNASFGQATIGAHDTVGSEQNHEDANSGCVEGHYPDGHDEVFVMQQADALSENVEDRIVEDMFGGQAGEIDGLSVVGSPLGIAESCNKLDAATGGDRAVIVLDKKHDSTDIDDTPDTVICFKCGVVFHSADVVTEGNLRLCLDCKSLEINSNITSTLNIVMFGEKNTGDSVQILDHGSLEVLEPPGSIPESLVTCRGETGRIHLDKVASESQHSYSDSSQNLSVAVIEEEDLTFATPQVIKELMDGDTGYQQLQHAAVSSNSEADVSEGAGISLLLKRSSSIKGRIVQSRSFTASYTSYDDLSYARDSINSIRSSIEHSSASASSSVDLGSSRPTDIWNHGQSSGQKSDMEYNRCEMLLKHKRSVSSLSGASSHAFLVPSITPSCHEDSLEVIAADINKEVRGDTDPCGQSLASEWTEAESTCTDIESNTILKTVAEQSSHLMNAHAGDTPMLSVLISEEPASHENGHDFINNSGNSMHAETSSAHSQTSIQEEDATPSSCADRVDIAGVPNVSSLDAISEMEIENADVISADSYSDVDSANSKSGMTELQHNDAVAATVEEYDILHPAHAVHEESSILVEDMVQQRLEVEVLRPTVTFVSKSNSQIRDMRPRNVGKRSSSPRKLNKRDWKWKQKLLPAPKPSRSRVPISLGLLITMYAVSVLALVSLRNYLYIAYY</sequence>
<dbReference type="EMBL" id="JACGWL010000006">
    <property type="protein sequence ID" value="KAK4399629.1"/>
    <property type="molecule type" value="Genomic_DNA"/>
</dbReference>
<feature type="region of interest" description="Disordered" evidence="1">
    <location>
        <begin position="786"/>
        <end position="811"/>
    </location>
</feature>
<feature type="compositionally biased region" description="Low complexity" evidence="1">
    <location>
        <begin position="224"/>
        <end position="235"/>
    </location>
</feature>
<evidence type="ECO:0000313" key="4">
    <source>
        <dbReference type="Proteomes" id="UP001289374"/>
    </source>
</evidence>
<keyword evidence="2" id="KW-1133">Transmembrane helix</keyword>
<reference evidence="3" key="1">
    <citation type="submission" date="2020-06" db="EMBL/GenBank/DDBJ databases">
        <authorList>
            <person name="Li T."/>
            <person name="Hu X."/>
            <person name="Zhang T."/>
            <person name="Song X."/>
            <person name="Zhang H."/>
            <person name="Dai N."/>
            <person name="Sheng W."/>
            <person name="Hou X."/>
            <person name="Wei L."/>
        </authorList>
    </citation>
    <scope>NUCLEOTIDE SEQUENCE</scope>
    <source>
        <strain evidence="3">K16</strain>
        <tissue evidence="3">Leaf</tissue>
    </source>
</reference>
<dbReference type="PANTHER" id="PTHR31949">
    <property type="entry name" value="GASTRIC MUCIN-LIKE PROTEIN"/>
    <property type="match status" value="1"/>
</dbReference>
<proteinExistence type="predicted"/>
<feature type="compositionally biased region" description="Low complexity" evidence="1">
    <location>
        <begin position="193"/>
        <end position="217"/>
    </location>
</feature>
<name>A0AAE1WUQ3_9LAMI</name>
<comment type="caution">
    <text evidence="3">The sequence shown here is derived from an EMBL/GenBank/DDBJ whole genome shotgun (WGS) entry which is preliminary data.</text>
</comment>
<keyword evidence="2" id="KW-0812">Transmembrane</keyword>
<protein>
    <submittedName>
        <fullName evidence="3">Uncharacterized protein</fullName>
    </submittedName>
</protein>
<dbReference type="GO" id="GO:0055028">
    <property type="term" value="C:cortical microtubule"/>
    <property type="evidence" value="ECO:0007669"/>
    <property type="project" value="TreeGrafter"/>
</dbReference>
<dbReference type="PANTHER" id="PTHR31949:SF3">
    <property type="entry name" value="RUN_FYVE DOMAIN PROTEIN"/>
    <property type="match status" value="1"/>
</dbReference>